<dbReference type="HOGENOM" id="CLU_044121_2_1_1"/>
<accession>A0A067MRY1</accession>
<evidence type="ECO:0000313" key="6">
    <source>
        <dbReference type="Proteomes" id="UP000027195"/>
    </source>
</evidence>
<evidence type="ECO:0000259" key="4">
    <source>
        <dbReference type="PROSITE" id="PS50011"/>
    </source>
</evidence>
<dbReference type="InterPro" id="IPR000719">
    <property type="entry name" value="Prot_kinase_dom"/>
</dbReference>
<evidence type="ECO:0000313" key="5">
    <source>
        <dbReference type="EMBL" id="KDQ18329.1"/>
    </source>
</evidence>
<organism evidence="5 6">
    <name type="scientific">Botryobasidium botryosum (strain FD-172 SS1)</name>
    <dbReference type="NCBI Taxonomy" id="930990"/>
    <lineage>
        <taxon>Eukaryota</taxon>
        <taxon>Fungi</taxon>
        <taxon>Dikarya</taxon>
        <taxon>Basidiomycota</taxon>
        <taxon>Agaricomycotina</taxon>
        <taxon>Agaricomycetes</taxon>
        <taxon>Cantharellales</taxon>
        <taxon>Botryobasidiaceae</taxon>
        <taxon>Botryobasidium</taxon>
    </lineage>
</organism>
<dbReference type="GO" id="GO:0004674">
    <property type="term" value="F:protein serine/threonine kinase activity"/>
    <property type="evidence" value="ECO:0007669"/>
    <property type="project" value="TreeGrafter"/>
</dbReference>
<evidence type="ECO:0000256" key="1">
    <source>
        <dbReference type="ARBA" id="ARBA00022741"/>
    </source>
</evidence>
<keyword evidence="3" id="KW-0812">Transmembrane</keyword>
<keyword evidence="6" id="KW-1185">Reference proteome</keyword>
<dbReference type="GO" id="GO:0005524">
    <property type="term" value="F:ATP binding"/>
    <property type="evidence" value="ECO:0007669"/>
    <property type="project" value="UniProtKB-KW"/>
</dbReference>
<dbReference type="GO" id="GO:0005737">
    <property type="term" value="C:cytoplasm"/>
    <property type="evidence" value="ECO:0007669"/>
    <property type="project" value="TreeGrafter"/>
</dbReference>
<dbReference type="InParanoid" id="A0A067MRY1"/>
<evidence type="ECO:0000256" key="2">
    <source>
        <dbReference type="ARBA" id="ARBA00022840"/>
    </source>
</evidence>
<keyword evidence="2" id="KW-0067">ATP-binding</keyword>
<dbReference type="SUPFAM" id="SSF56112">
    <property type="entry name" value="Protein kinase-like (PK-like)"/>
    <property type="match status" value="1"/>
</dbReference>
<keyword evidence="3" id="KW-0472">Membrane</keyword>
<evidence type="ECO:0000256" key="3">
    <source>
        <dbReference type="SAM" id="Phobius"/>
    </source>
</evidence>
<dbReference type="PANTHER" id="PTHR24346:SF30">
    <property type="entry name" value="MATERNAL EMBRYONIC LEUCINE ZIPPER KINASE"/>
    <property type="match status" value="1"/>
</dbReference>
<gene>
    <name evidence="5" type="ORF">BOTBODRAFT_28743</name>
</gene>
<dbReference type="Proteomes" id="UP000027195">
    <property type="component" value="Unassembled WGS sequence"/>
</dbReference>
<dbReference type="PROSITE" id="PS50011">
    <property type="entry name" value="PROTEIN_KINASE_DOM"/>
    <property type="match status" value="1"/>
</dbReference>
<name>A0A067MRY1_BOTB1</name>
<dbReference type="Gene3D" id="1.10.510.10">
    <property type="entry name" value="Transferase(Phosphotransferase) domain 1"/>
    <property type="match status" value="1"/>
</dbReference>
<dbReference type="EMBL" id="KL198021">
    <property type="protein sequence ID" value="KDQ18329.1"/>
    <property type="molecule type" value="Genomic_DNA"/>
</dbReference>
<feature type="domain" description="Protein kinase" evidence="4">
    <location>
        <begin position="1"/>
        <end position="370"/>
    </location>
</feature>
<dbReference type="OrthoDB" id="5987198at2759"/>
<protein>
    <recommendedName>
        <fullName evidence="4">Protein kinase domain-containing protein</fullName>
    </recommendedName>
</protein>
<dbReference type="InterPro" id="IPR011009">
    <property type="entry name" value="Kinase-like_dom_sf"/>
</dbReference>
<dbReference type="GO" id="GO:0035556">
    <property type="term" value="P:intracellular signal transduction"/>
    <property type="evidence" value="ECO:0007669"/>
    <property type="project" value="TreeGrafter"/>
</dbReference>
<reference evidence="6" key="1">
    <citation type="journal article" date="2014" name="Proc. Natl. Acad. Sci. U.S.A.">
        <title>Extensive sampling of basidiomycete genomes demonstrates inadequacy of the white-rot/brown-rot paradigm for wood decay fungi.</title>
        <authorList>
            <person name="Riley R."/>
            <person name="Salamov A.A."/>
            <person name="Brown D.W."/>
            <person name="Nagy L.G."/>
            <person name="Floudas D."/>
            <person name="Held B.W."/>
            <person name="Levasseur A."/>
            <person name="Lombard V."/>
            <person name="Morin E."/>
            <person name="Otillar R."/>
            <person name="Lindquist E.A."/>
            <person name="Sun H."/>
            <person name="LaButti K.M."/>
            <person name="Schmutz J."/>
            <person name="Jabbour D."/>
            <person name="Luo H."/>
            <person name="Baker S.E."/>
            <person name="Pisabarro A.G."/>
            <person name="Walton J.D."/>
            <person name="Blanchette R.A."/>
            <person name="Henrissat B."/>
            <person name="Martin F."/>
            <person name="Cullen D."/>
            <person name="Hibbett D.S."/>
            <person name="Grigoriev I.V."/>
        </authorList>
    </citation>
    <scope>NUCLEOTIDE SEQUENCE [LARGE SCALE GENOMIC DNA]</scope>
    <source>
        <strain evidence="6">FD-172 SS1</strain>
    </source>
</reference>
<keyword evidence="1" id="KW-0547">Nucleotide-binding</keyword>
<dbReference type="PANTHER" id="PTHR24346">
    <property type="entry name" value="MAP/MICROTUBULE AFFINITY-REGULATING KINASE"/>
    <property type="match status" value="1"/>
</dbReference>
<dbReference type="AlphaFoldDB" id="A0A067MRY1"/>
<feature type="transmembrane region" description="Helical" evidence="3">
    <location>
        <begin position="351"/>
        <end position="368"/>
    </location>
</feature>
<dbReference type="SMART" id="SM00220">
    <property type="entry name" value="S_TKc"/>
    <property type="match status" value="1"/>
</dbReference>
<sequence length="370" mass="42697">MPISNDPRTSGELFWVNLHPFLLSHGYQLRPRYNPKWTPSWLQPEKKIKPYLCEDSLNILKWRLLDAIRLKDGSKVVLKCMHVKSDELRIALYLSSPQMQGLPGNRTVPVIDVIKLPDDADRVLLVMPYLRVFDKPRFHCQGEVVGAFRQFLQGLVFMHEHNVAHRDIGLLNLMMDESVVMLKASHFCRPWTHDGCHGILEWRNRCSSRLVDYYYIDFDLSTWYPGGQKGAVALGKFGQVKTVPELSDTIPYDPFKVDIYQLGYTLAEVVMMYPQLSFMLALCRHMMHCNPNDRPTASAALAEFEEIVSGIDPRSLGTPIYCEEDKRSIWYRYDTLFERVRCSICPGRIEFLFAAIALILSLCFILSART</sequence>
<keyword evidence="3" id="KW-1133">Transmembrane helix</keyword>
<proteinExistence type="predicted"/>